<dbReference type="EMBL" id="SSMQ01000102">
    <property type="protein sequence ID" value="TKC95170.1"/>
    <property type="molecule type" value="Genomic_DNA"/>
</dbReference>
<feature type="active site" evidence="9">
    <location>
        <position position="72"/>
    </location>
</feature>
<feature type="binding site" evidence="8">
    <location>
        <position position="63"/>
    </location>
    <ligand>
        <name>substrate</name>
    </ligand>
</feature>
<dbReference type="PROSITE" id="PS01326">
    <property type="entry name" value="DAP_EPIMERASE"/>
    <property type="match status" value="1"/>
</dbReference>
<protein>
    <recommendedName>
        <fullName evidence="3 8">Diaminopimelate epimerase</fullName>
        <shortName evidence="8">DAP epimerase</shortName>
        <ecNumber evidence="3 8">5.1.1.7</ecNumber>
    </recommendedName>
    <alternativeName>
        <fullName evidence="8">PLP-independent amino acid racemase</fullName>
    </alternativeName>
</protein>
<feature type="region of interest" description="Disordered" evidence="10">
    <location>
        <begin position="265"/>
        <end position="285"/>
    </location>
</feature>
<dbReference type="UniPathway" id="UPA00034">
    <property type="reaction ID" value="UER00025"/>
</dbReference>
<comment type="catalytic activity">
    <reaction evidence="7 8">
        <text>(2S,6S)-2,6-diaminopimelate = meso-2,6-diaminopimelate</text>
        <dbReference type="Rhea" id="RHEA:15393"/>
        <dbReference type="ChEBI" id="CHEBI:57609"/>
        <dbReference type="ChEBI" id="CHEBI:57791"/>
        <dbReference type="EC" id="5.1.1.7"/>
    </reaction>
</comment>
<gene>
    <name evidence="8 11" type="primary">dapF</name>
    <name evidence="11" type="ORF">E8A74_47600</name>
</gene>
<evidence type="ECO:0000256" key="6">
    <source>
        <dbReference type="ARBA" id="ARBA00023235"/>
    </source>
</evidence>
<name>A0A4V5PKE8_9BACT</name>
<feature type="binding site" evidence="8">
    <location>
        <position position="178"/>
    </location>
    <ligand>
        <name>substrate</name>
    </ligand>
</feature>
<dbReference type="InterPro" id="IPR001653">
    <property type="entry name" value="DAP_epimerase_DapF"/>
</dbReference>
<feature type="site" description="Could be important to modulate the pK values of the two catalytic cysteine residues" evidence="8">
    <location>
        <position position="150"/>
    </location>
</feature>
<keyword evidence="8" id="KW-0963">Cytoplasm</keyword>
<comment type="similarity">
    <text evidence="2 8">Belongs to the diaminopimelate epimerase family.</text>
</comment>
<evidence type="ECO:0000256" key="1">
    <source>
        <dbReference type="ARBA" id="ARBA00005196"/>
    </source>
</evidence>
<dbReference type="Gene3D" id="3.10.310.10">
    <property type="entry name" value="Diaminopimelate Epimerase, Chain A, domain 1"/>
    <property type="match status" value="2"/>
</dbReference>
<dbReference type="HAMAP" id="MF_00197">
    <property type="entry name" value="DAP_epimerase"/>
    <property type="match status" value="1"/>
</dbReference>
<evidence type="ECO:0000313" key="11">
    <source>
        <dbReference type="EMBL" id="TKC95170.1"/>
    </source>
</evidence>
<evidence type="ECO:0000256" key="8">
    <source>
        <dbReference type="HAMAP-Rule" id="MF_00197"/>
    </source>
</evidence>
<evidence type="ECO:0000256" key="4">
    <source>
        <dbReference type="ARBA" id="ARBA00022605"/>
    </source>
</evidence>
<feature type="active site" description="Proton acceptor" evidence="8">
    <location>
        <position position="208"/>
    </location>
</feature>
<dbReference type="OrthoDB" id="9805408at2"/>
<dbReference type="GO" id="GO:0008837">
    <property type="term" value="F:diaminopimelate epimerase activity"/>
    <property type="evidence" value="ECO:0007669"/>
    <property type="project" value="UniProtKB-UniRule"/>
</dbReference>
<keyword evidence="6 8" id="KW-0413">Isomerase</keyword>
<feature type="binding site" evidence="8">
    <location>
        <begin position="209"/>
        <end position="210"/>
    </location>
    <ligand>
        <name>substrate</name>
    </ligand>
</feature>
<reference evidence="11 12" key="1">
    <citation type="submission" date="2019-04" db="EMBL/GenBank/DDBJ databases">
        <authorList>
            <person name="Li Y."/>
            <person name="Wang J."/>
        </authorList>
    </citation>
    <scope>NUCLEOTIDE SEQUENCE [LARGE SCALE GENOMIC DNA]</scope>
    <source>
        <strain evidence="11 12">DSM 14668</strain>
    </source>
</reference>
<proteinExistence type="inferred from homology"/>
<accession>A0A4V5PKE8</accession>
<dbReference type="InterPro" id="IPR018510">
    <property type="entry name" value="DAP_epimerase_AS"/>
</dbReference>
<dbReference type="RefSeq" id="WP_136935833.1">
    <property type="nucleotide sequence ID" value="NZ_SSMQ01000102.1"/>
</dbReference>
<dbReference type="Proteomes" id="UP000309215">
    <property type="component" value="Unassembled WGS sequence"/>
</dbReference>
<feature type="binding site" evidence="8">
    <location>
        <begin position="73"/>
        <end position="74"/>
    </location>
    <ligand>
        <name>substrate</name>
    </ligand>
</feature>
<dbReference type="AlphaFoldDB" id="A0A4V5PKE8"/>
<evidence type="ECO:0000256" key="2">
    <source>
        <dbReference type="ARBA" id="ARBA00010219"/>
    </source>
</evidence>
<comment type="subunit">
    <text evidence="8">Homodimer.</text>
</comment>
<feature type="site" description="Could be important to modulate the pK values of the two catalytic cysteine residues" evidence="8">
    <location>
        <position position="199"/>
    </location>
</feature>
<feature type="active site" description="Proton donor" evidence="8">
    <location>
        <position position="72"/>
    </location>
</feature>
<comment type="caution">
    <text evidence="11">The sequence shown here is derived from an EMBL/GenBank/DDBJ whole genome shotgun (WGS) entry which is preliminary data.</text>
</comment>
<dbReference type="PANTHER" id="PTHR31689:SF0">
    <property type="entry name" value="DIAMINOPIMELATE EPIMERASE"/>
    <property type="match status" value="1"/>
</dbReference>
<evidence type="ECO:0000256" key="9">
    <source>
        <dbReference type="PROSITE-ProRule" id="PRU10125"/>
    </source>
</evidence>
<dbReference type="SUPFAM" id="SSF54506">
    <property type="entry name" value="Diaminopimelate epimerase-like"/>
    <property type="match status" value="2"/>
</dbReference>
<keyword evidence="5 8" id="KW-0457">Lysine biosynthesis</keyword>
<dbReference type="NCBIfam" id="TIGR00652">
    <property type="entry name" value="DapF"/>
    <property type="match status" value="1"/>
</dbReference>
<dbReference type="PANTHER" id="PTHR31689">
    <property type="entry name" value="DIAMINOPIMELATE EPIMERASE, CHLOROPLASTIC"/>
    <property type="match status" value="1"/>
</dbReference>
<dbReference type="GO" id="GO:0009089">
    <property type="term" value="P:lysine biosynthetic process via diaminopimelate"/>
    <property type="evidence" value="ECO:0007669"/>
    <property type="project" value="UniProtKB-UniRule"/>
</dbReference>
<feature type="binding site" evidence="8">
    <location>
        <position position="148"/>
    </location>
    <ligand>
        <name>substrate</name>
    </ligand>
</feature>
<dbReference type="EC" id="5.1.1.7" evidence="3 8"/>
<feature type="binding site" evidence="8">
    <location>
        <begin position="199"/>
        <end position="200"/>
    </location>
    <ligand>
        <name>substrate</name>
    </ligand>
</feature>
<dbReference type="Pfam" id="PF01678">
    <property type="entry name" value="DAP_epimerase"/>
    <property type="match status" value="2"/>
</dbReference>
<dbReference type="GO" id="GO:0005829">
    <property type="term" value="C:cytosol"/>
    <property type="evidence" value="ECO:0007669"/>
    <property type="project" value="TreeGrafter"/>
</dbReference>
<evidence type="ECO:0000313" key="12">
    <source>
        <dbReference type="Proteomes" id="UP000309215"/>
    </source>
</evidence>
<comment type="caution">
    <text evidence="8">Lacks conserved residue(s) required for the propagation of feature annotation.</text>
</comment>
<evidence type="ECO:0000256" key="10">
    <source>
        <dbReference type="SAM" id="MobiDB-lite"/>
    </source>
</evidence>
<feature type="binding site" evidence="8">
    <location>
        <position position="15"/>
    </location>
    <ligand>
        <name>substrate</name>
    </ligand>
</feature>
<organism evidence="11 12">
    <name type="scientific">Polyangium fumosum</name>
    <dbReference type="NCBI Taxonomy" id="889272"/>
    <lineage>
        <taxon>Bacteria</taxon>
        <taxon>Pseudomonadati</taxon>
        <taxon>Myxococcota</taxon>
        <taxon>Polyangia</taxon>
        <taxon>Polyangiales</taxon>
        <taxon>Polyangiaceae</taxon>
        <taxon>Polyangium</taxon>
    </lineage>
</organism>
<sequence length="285" mass="29673">MSGALAFEKWEGLGNDFVVLDASSEDAITPEQARALCDRHRGIGGDGVLLVIGGATPRMVVLNADGSRPEMCGNGLRCVAAFLADRTGAEGLSMVIATDAGDKPCAIERRSEGLYDVTVDMGHAKMGPRLDVEAEGRTHGFSTVDVGNPHAITFEPYAEAEIDRVGPTVATAPAGGINVEFCRMLGEGARPRIAVTVWERGVGRTLACGTGACAVAAAACEQGRAPRGAPIEVFLPGGPLEITVDEARALRMKGPARRVFRGTWETSFGLGPGQPTPPSWAGTTS</sequence>
<evidence type="ECO:0000256" key="5">
    <source>
        <dbReference type="ARBA" id="ARBA00023154"/>
    </source>
</evidence>
<keyword evidence="4 8" id="KW-0028">Amino-acid biosynthesis</keyword>
<evidence type="ECO:0000256" key="3">
    <source>
        <dbReference type="ARBA" id="ARBA00013080"/>
    </source>
</evidence>
<evidence type="ECO:0000256" key="7">
    <source>
        <dbReference type="ARBA" id="ARBA00051712"/>
    </source>
</evidence>
<comment type="function">
    <text evidence="8">Catalyzes the stereoinversion of LL-2,6-diaminopimelate (L,L-DAP) to meso-diaminopimelate (meso-DAP), a precursor of L-lysine and an essential component of the bacterial peptidoglycan.</text>
</comment>
<comment type="pathway">
    <text evidence="1 8">Amino-acid biosynthesis; L-lysine biosynthesis via DAP pathway; DL-2,6-diaminopimelate from LL-2,6-diaminopimelate: step 1/1.</text>
</comment>
<comment type="subcellular location">
    <subcellularLocation>
        <location evidence="8">Cytoplasm</location>
    </subcellularLocation>
</comment>
<keyword evidence="12" id="KW-1185">Reference proteome</keyword>